<dbReference type="InterPro" id="IPR005467">
    <property type="entry name" value="His_kinase_dom"/>
</dbReference>
<dbReference type="Gene3D" id="3.40.50.2300">
    <property type="match status" value="1"/>
</dbReference>
<dbReference type="CDD" id="cd00075">
    <property type="entry name" value="HATPase"/>
    <property type="match status" value="1"/>
</dbReference>
<evidence type="ECO:0000256" key="1">
    <source>
        <dbReference type="ARBA" id="ARBA00000085"/>
    </source>
</evidence>
<dbReference type="GO" id="GO:0000155">
    <property type="term" value="F:phosphorelay sensor kinase activity"/>
    <property type="evidence" value="ECO:0007669"/>
    <property type="project" value="InterPro"/>
</dbReference>
<keyword evidence="10" id="KW-0804">Transcription</keyword>
<protein>
    <recommendedName>
        <fullName evidence="2">histidine kinase</fullName>
        <ecNumber evidence="2">2.7.13.3</ecNumber>
    </recommendedName>
</protein>
<dbReference type="Proteomes" id="UP000464577">
    <property type="component" value="Chromosome"/>
</dbReference>
<dbReference type="InterPro" id="IPR009057">
    <property type="entry name" value="Homeodomain-like_sf"/>
</dbReference>
<evidence type="ECO:0000313" key="17">
    <source>
        <dbReference type="EMBL" id="QHW00998.1"/>
    </source>
</evidence>
<keyword evidence="13" id="KW-0732">Signal</keyword>
<dbReference type="PROSITE" id="PS01124">
    <property type="entry name" value="HTH_ARAC_FAMILY_2"/>
    <property type="match status" value="1"/>
</dbReference>
<evidence type="ECO:0000256" key="5">
    <source>
        <dbReference type="ARBA" id="ARBA00022741"/>
    </source>
</evidence>
<evidence type="ECO:0000256" key="11">
    <source>
        <dbReference type="PROSITE-ProRule" id="PRU00169"/>
    </source>
</evidence>
<feature type="transmembrane region" description="Helical" evidence="12">
    <location>
        <begin position="261"/>
        <end position="285"/>
    </location>
</feature>
<dbReference type="EC" id="2.7.13.3" evidence="2"/>
<evidence type="ECO:0000256" key="6">
    <source>
        <dbReference type="ARBA" id="ARBA00022777"/>
    </source>
</evidence>
<reference evidence="17 18" key="1">
    <citation type="submission" date="2019-11" db="EMBL/GenBank/DDBJ databases">
        <title>Spirosoma endbachense sp. nov., isolated from a natural salt meadow.</title>
        <authorList>
            <person name="Rojas J."/>
            <person name="Ambika Manirajan B."/>
            <person name="Ratering S."/>
            <person name="Suarez C."/>
            <person name="Geissler-Plaum R."/>
            <person name="Schnell S."/>
        </authorList>
    </citation>
    <scope>NUCLEOTIDE SEQUENCE [LARGE SCALE GENOMIC DNA]</scope>
    <source>
        <strain evidence="17 18">I-24</strain>
    </source>
</reference>
<keyword evidence="7" id="KW-0067">ATP-binding</keyword>
<dbReference type="GO" id="GO:0003700">
    <property type="term" value="F:DNA-binding transcription factor activity"/>
    <property type="evidence" value="ECO:0007669"/>
    <property type="project" value="InterPro"/>
</dbReference>
<evidence type="ECO:0000256" key="9">
    <source>
        <dbReference type="ARBA" id="ARBA00023015"/>
    </source>
</evidence>
<dbReference type="RefSeq" id="WP_162391392.1">
    <property type="nucleotide sequence ID" value="NZ_CP045997.1"/>
</dbReference>
<dbReference type="KEGG" id="senf:GJR95_40860"/>
<feature type="domain" description="Histidine kinase" evidence="15">
    <location>
        <begin position="428"/>
        <end position="647"/>
    </location>
</feature>
<dbReference type="CDD" id="cd00082">
    <property type="entry name" value="HisKA"/>
    <property type="match status" value="1"/>
</dbReference>
<comment type="catalytic activity">
    <reaction evidence="1">
        <text>ATP + protein L-histidine = ADP + protein N-phospho-L-histidine.</text>
        <dbReference type="EC" id="2.7.13.3"/>
    </reaction>
</comment>
<dbReference type="InterPro" id="IPR036097">
    <property type="entry name" value="HisK_dim/P_sf"/>
</dbReference>
<dbReference type="AlphaFoldDB" id="A0A6P1WAC4"/>
<dbReference type="SUPFAM" id="SSF52172">
    <property type="entry name" value="CheY-like"/>
    <property type="match status" value="1"/>
</dbReference>
<evidence type="ECO:0000259" key="16">
    <source>
        <dbReference type="PROSITE" id="PS50110"/>
    </source>
</evidence>
<keyword evidence="18" id="KW-1185">Reference proteome</keyword>
<dbReference type="InterPro" id="IPR003594">
    <property type="entry name" value="HATPase_dom"/>
</dbReference>
<evidence type="ECO:0000259" key="14">
    <source>
        <dbReference type="PROSITE" id="PS01124"/>
    </source>
</evidence>
<feature type="chain" id="PRO_5026711440" description="histidine kinase" evidence="13">
    <location>
        <begin position="19"/>
        <end position="936"/>
    </location>
</feature>
<keyword evidence="8" id="KW-0902">Two-component regulatory system</keyword>
<dbReference type="Pfam" id="PF07695">
    <property type="entry name" value="7TMR-DISM_7TM"/>
    <property type="match status" value="1"/>
</dbReference>
<dbReference type="EMBL" id="CP045997">
    <property type="protein sequence ID" value="QHW00998.1"/>
    <property type="molecule type" value="Genomic_DNA"/>
</dbReference>
<gene>
    <name evidence="17" type="ORF">GJR95_40860</name>
</gene>
<dbReference type="InterPro" id="IPR001789">
    <property type="entry name" value="Sig_transdc_resp-reg_receiver"/>
</dbReference>
<feature type="modified residue" description="4-aspartylphosphate" evidence="11">
    <location>
        <position position="741"/>
    </location>
</feature>
<evidence type="ECO:0000256" key="4">
    <source>
        <dbReference type="ARBA" id="ARBA00022679"/>
    </source>
</evidence>
<dbReference type="SUPFAM" id="SSF46689">
    <property type="entry name" value="Homeodomain-like"/>
    <property type="match status" value="1"/>
</dbReference>
<dbReference type="Pfam" id="PF02518">
    <property type="entry name" value="HATPase_c"/>
    <property type="match status" value="1"/>
</dbReference>
<dbReference type="Gene3D" id="1.10.287.130">
    <property type="match status" value="1"/>
</dbReference>
<organism evidence="17 18">
    <name type="scientific">Spirosoma endbachense</name>
    <dbReference type="NCBI Taxonomy" id="2666025"/>
    <lineage>
        <taxon>Bacteria</taxon>
        <taxon>Pseudomonadati</taxon>
        <taxon>Bacteroidota</taxon>
        <taxon>Cytophagia</taxon>
        <taxon>Cytophagales</taxon>
        <taxon>Cytophagaceae</taxon>
        <taxon>Spirosoma</taxon>
    </lineage>
</organism>
<sequence length="936" mass="105919">MNRLKQLLLLFCTLPSLAYSQAREESVYVVDTNRQVHDLAAYTTLFIDSSGTITARQLAEGQLNKRFQQLTADKNAYPNKFNYWLRIPVEASEQIRNWWLVIKTPSTTYNYYAQWEYVTAYMLDEQGQIQAVGSSGLLTPRSVKSVKEAAGLAAVCLTLPANKKQTLLIRLRNDFYPGLPPLPELRSPTVGIPTNSFVQMGYVLSAIAAILGLLSFFFLVFVREKAYLFFSIYLLFLSLHYLIIDPKASFINYFIPEHPQIVFYCFHILTSGGILFFLLFGRSFINLPRLSGRIDQFLLWLVRLWGTAIVLELVLMTIYHEPVLSPWAIAILLIFVVGLLIRIAFFNSILARFYVAGALWLILFSVMGYLWEKGVIEPGFIPWPVAQVGQIIIYMIGLAYKIRLNEAARAEADRIKEIDTIKSRFFANISHEFRTPLTLIQGPLKQIEAGIQKDGVTLSDGMVRHLKTMRRNTDRLLELVNQLLDLSKLDSGAMHLRVLRGDIIQLVKVIAESFDSLAERKRIHYHVYYPEKSHWGYFDRDKLEKIVTNLLSNAFKYTPEGGTVAMRVDMDENRFRLSIEDSGPGIAQNELDQIFDRFYQVEAVENSGSGIGLALVKELIDLYRGQISVSSEPGRGSRFKISLAIDQASFRPGEIIVDNFSTESRLPAAGSLIDTEADDDPVSMVSPVPAHPLALIIEDNRDLRRFIASCISEQFRVLEADSGATGWQSAISAIPDIIISDVMMPGFDGFQLTEKLKKDVRTSHVPVILLTAKAGQQHKLEGLKTGADDYLTKPFDAPELLTRMDNLIAQRRLLRKKFAGQIILKPSEIVVESTDERFLQNVMKSIEQHLSDEEFNVEKLADSVAMSRSQLHRKLQALLDQSPSDLLRQTRLLRAKELLQKRAGVPSEVAYQVGFSSHTYFSKAFRDEFGISPSEV</sequence>
<dbReference type="PANTHER" id="PTHR43547">
    <property type="entry name" value="TWO-COMPONENT HISTIDINE KINASE"/>
    <property type="match status" value="1"/>
</dbReference>
<keyword evidence="12" id="KW-0812">Transmembrane</keyword>
<evidence type="ECO:0000256" key="7">
    <source>
        <dbReference type="ARBA" id="ARBA00022840"/>
    </source>
</evidence>
<dbReference type="CDD" id="cd17574">
    <property type="entry name" value="REC_OmpR"/>
    <property type="match status" value="1"/>
</dbReference>
<feature type="domain" description="Response regulatory" evidence="16">
    <location>
        <begin position="693"/>
        <end position="808"/>
    </location>
</feature>
<proteinExistence type="predicted"/>
<dbReference type="GO" id="GO:0005524">
    <property type="term" value="F:ATP binding"/>
    <property type="evidence" value="ECO:0007669"/>
    <property type="project" value="UniProtKB-KW"/>
</dbReference>
<evidence type="ECO:0000256" key="2">
    <source>
        <dbReference type="ARBA" id="ARBA00012438"/>
    </source>
</evidence>
<name>A0A6P1WAC4_9BACT</name>
<dbReference type="Gene3D" id="3.30.565.10">
    <property type="entry name" value="Histidine kinase-like ATPase, C-terminal domain"/>
    <property type="match status" value="1"/>
</dbReference>
<dbReference type="SMART" id="SM00448">
    <property type="entry name" value="REC"/>
    <property type="match status" value="1"/>
</dbReference>
<dbReference type="InterPro" id="IPR011006">
    <property type="entry name" value="CheY-like_superfamily"/>
</dbReference>
<dbReference type="PANTHER" id="PTHR43547:SF2">
    <property type="entry name" value="HYBRID SIGNAL TRANSDUCTION HISTIDINE KINASE C"/>
    <property type="match status" value="1"/>
</dbReference>
<keyword evidence="3 11" id="KW-0597">Phosphoprotein</keyword>
<evidence type="ECO:0000256" key="12">
    <source>
        <dbReference type="SAM" id="Phobius"/>
    </source>
</evidence>
<evidence type="ECO:0000313" key="18">
    <source>
        <dbReference type="Proteomes" id="UP000464577"/>
    </source>
</evidence>
<evidence type="ECO:0000256" key="10">
    <source>
        <dbReference type="ARBA" id="ARBA00023163"/>
    </source>
</evidence>
<feature type="transmembrane region" description="Helical" evidence="12">
    <location>
        <begin position="325"/>
        <end position="346"/>
    </location>
</feature>
<dbReference type="InterPro" id="IPR018060">
    <property type="entry name" value="HTH_AraC"/>
</dbReference>
<dbReference type="FunFam" id="1.10.287.130:FF:000045">
    <property type="entry name" value="Two-component system sensor histidine kinase/response regulator"/>
    <property type="match status" value="1"/>
</dbReference>
<dbReference type="SMART" id="SM00387">
    <property type="entry name" value="HATPase_c"/>
    <property type="match status" value="1"/>
</dbReference>
<dbReference type="Pfam" id="PF12833">
    <property type="entry name" value="HTH_18"/>
    <property type="match status" value="1"/>
</dbReference>
<dbReference type="Gene3D" id="1.10.10.60">
    <property type="entry name" value="Homeodomain-like"/>
    <property type="match status" value="1"/>
</dbReference>
<dbReference type="PROSITE" id="PS50109">
    <property type="entry name" value="HIS_KIN"/>
    <property type="match status" value="1"/>
</dbReference>
<feature type="transmembrane region" description="Helical" evidence="12">
    <location>
        <begin position="202"/>
        <end position="222"/>
    </location>
</feature>
<keyword evidence="12" id="KW-0472">Membrane</keyword>
<dbReference type="InterPro" id="IPR004358">
    <property type="entry name" value="Sig_transdc_His_kin-like_C"/>
</dbReference>
<evidence type="ECO:0000259" key="15">
    <source>
        <dbReference type="PROSITE" id="PS50109"/>
    </source>
</evidence>
<feature type="signal peptide" evidence="13">
    <location>
        <begin position="1"/>
        <end position="18"/>
    </location>
</feature>
<dbReference type="Pfam" id="PF00512">
    <property type="entry name" value="HisKA"/>
    <property type="match status" value="1"/>
</dbReference>
<keyword evidence="4" id="KW-0808">Transferase</keyword>
<dbReference type="GO" id="GO:0043565">
    <property type="term" value="F:sequence-specific DNA binding"/>
    <property type="evidence" value="ECO:0007669"/>
    <property type="project" value="InterPro"/>
</dbReference>
<dbReference type="FunFam" id="3.30.565.10:FF:000037">
    <property type="entry name" value="Hybrid sensor histidine kinase/response regulator"/>
    <property type="match status" value="1"/>
</dbReference>
<dbReference type="SUPFAM" id="SSF55874">
    <property type="entry name" value="ATPase domain of HSP90 chaperone/DNA topoisomerase II/histidine kinase"/>
    <property type="match status" value="1"/>
</dbReference>
<dbReference type="SMART" id="SM00342">
    <property type="entry name" value="HTH_ARAC"/>
    <property type="match status" value="1"/>
</dbReference>
<accession>A0A6P1WAC4</accession>
<dbReference type="SUPFAM" id="SSF47384">
    <property type="entry name" value="Homodimeric domain of signal transducing histidine kinase"/>
    <property type="match status" value="1"/>
</dbReference>
<keyword evidence="12" id="KW-1133">Transmembrane helix</keyword>
<evidence type="ECO:0000256" key="3">
    <source>
        <dbReference type="ARBA" id="ARBA00022553"/>
    </source>
</evidence>
<dbReference type="Pfam" id="PF07696">
    <property type="entry name" value="7TMR-DISMED2"/>
    <property type="match status" value="1"/>
</dbReference>
<dbReference type="InterPro" id="IPR003661">
    <property type="entry name" value="HisK_dim/P_dom"/>
</dbReference>
<evidence type="ECO:0000256" key="8">
    <source>
        <dbReference type="ARBA" id="ARBA00023012"/>
    </source>
</evidence>
<dbReference type="PRINTS" id="PR00344">
    <property type="entry name" value="BCTRLSENSOR"/>
</dbReference>
<dbReference type="Pfam" id="PF00072">
    <property type="entry name" value="Response_reg"/>
    <property type="match status" value="1"/>
</dbReference>
<dbReference type="PROSITE" id="PS50110">
    <property type="entry name" value="RESPONSE_REGULATORY"/>
    <property type="match status" value="1"/>
</dbReference>
<dbReference type="InterPro" id="IPR036890">
    <property type="entry name" value="HATPase_C_sf"/>
</dbReference>
<dbReference type="InterPro" id="IPR011623">
    <property type="entry name" value="7TMR_DISM_rcpt_extracell_dom1"/>
</dbReference>
<dbReference type="SMART" id="SM00388">
    <property type="entry name" value="HisKA"/>
    <property type="match status" value="1"/>
</dbReference>
<dbReference type="InterPro" id="IPR011622">
    <property type="entry name" value="7TMR_DISM_rcpt_extracell_dom2"/>
</dbReference>
<feature type="transmembrane region" description="Helical" evidence="12">
    <location>
        <begin position="297"/>
        <end position="319"/>
    </location>
</feature>
<keyword evidence="6" id="KW-0418">Kinase</keyword>
<feature type="domain" description="HTH araC/xylS-type" evidence="14">
    <location>
        <begin position="840"/>
        <end position="936"/>
    </location>
</feature>
<evidence type="ECO:0000256" key="13">
    <source>
        <dbReference type="SAM" id="SignalP"/>
    </source>
</evidence>
<keyword evidence="5" id="KW-0547">Nucleotide-binding</keyword>
<keyword evidence="9" id="KW-0805">Transcription regulation</keyword>
<feature type="transmembrane region" description="Helical" evidence="12">
    <location>
        <begin position="353"/>
        <end position="371"/>
    </location>
</feature>